<evidence type="ECO:0000256" key="1">
    <source>
        <dbReference type="SAM" id="MobiDB-lite"/>
    </source>
</evidence>
<accession>A0AB34G8X9</accession>
<keyword evidence="3" id="KW-1185">Reference proteome</keyword>
<reference evidence="2 3" key="1">
    <citation type="submission" date="2022-11" db="EMBL/GenBank/DDBJ databases">
        <title>Whole genome sequence of Eschrichtius robustus ER-17-0199.</title>
        <authorList>
            <person name="Bruniche-Olsen A."/>
            <person name="Black A.N."/>
            <person name="Fields C.J."/>
            <person name="Walden K."/>
            <person name="Dewoody J.A."/>
        </authorList>
    </citation>
    <scope>NUCLEOTIDE SEQUENCE [LARGE SCALE GENOMIC DNA]</scope>
    <source>
        <strain evidence="2">ER-17-0199</strain>
        <tissue evidence="2">Blubber</tissue>
    </source>
</reference>
<evidence type="ECO:0000313" key="3">
    <source>
        <dbReference type="Proteomes" id="UP001159641"/>
    </source>
</evidence>
<evidence type="ECO:0000313" key="2">
    <source>
        <dbReference type="EMBL" id="KAJ8775597.1"/>
    </source>
</evidence>
<dbReference type="Proteomes" id="UP001159641">
    <property type="component" value="Unassembled WGS sequence"/>
</dbReference>
<dbReference type="AlphaFoldDB" id="A0AB34G8X9"/>
<sequence length="92" mass="10389">MDRCALLQSAGFSEAVRESGGEGDSKDSPEAMASQEEQAAKKISAWKMPTRRMKKRMKRNKILIKESLWPSLWKLVNIAYLEESSMLGIQLS</sequence>
<proteinExistence type="predicted"/>
<protein>
    <submittedName>
        <fullName evidence="2">Uncharacterized protein</fullName>
    </submittedName>
</protein>
<name>A0AB34G8X9_ESCRO</name>
<feature type="compositionally biased region" description="Basic and acidic residues" evidence="1">
    <location>
        <begin position="15"/>
        <end position="29"/>
    </location>
</feature>
<organism evidence="2 3">
    <name type="scientific">Eschrichtius robustus</name>
    <name type="common">California gray whale</name>
    <name type="synonym">Eschrichtius gibbosus</name>
    <dbReference type="NCBI Taxonomy" id="9764"/>
    <lineage>
        <taxon>Eukaryota</taxon>
        <taxon>Metazoa</taxon>
        <taxon>Chordata</taxon>
        <taxon>Craniata</taxon>
        <taxon>Vertebrata</taxon>
        <taxon>Euteleostomi</taxon>
        <taxon>Mammalia</taxon>
        <taxon>Eutheria</taxon>
        <taxon>Laurasiatheria</taxon>
        <taxon>Artiodactyla</taxon>
        <taxon>Whippomorpha</taxon>
        <taxon>Cetacea</taxon>
        <taxon>Mysticeti</taxon>
        <taxon>Eschrichtiidae</taxon>
        <taxon>Eschrichtius</taxon>
    </lineage>
</organism>
<comment type="caution">
    <text evidence="2">The sequence shown here is derived from an EMBL/GenBank/DDBJ whole genome shotgun (WGS) entry which is preliminary data.</text>
</comment>
<gene>
    <name evidence="2" type="ORF">J1605_001317</name>
</gene>
<dbReference type="EMBL" id="JAIQCJ010002624">
    <property type="protein sequence ID" value="KAJ8775597.1"/>
    <property type="molecule type" value="Genomic_DNA"/>
</dbReference>
<feature type="region of interest" description="Disordered" evidence="1">
    <location>
        <begin position="13"/>
        <end position="43"/>
    </location>
</feature>